<dbReference type="AlphaFoldDB" id="A0A3M8ANK9"/>
<dbReference type="RefSeq" id="WP_122906704.1">
    <property type="nucleotide sequence ID" value="NZ_CP154342.1"/>
</dbReference>
<dbReference type="Proteomes" id="UP000268829">
    <property type="component" value="Unassembled WGS sequence"/>
</dbReference>
<keyword evidence="2" id="KW-1185">Reference proteome</keyword>
<proteinExistence type="predicted"/>
<dbReference type="EMBL" id="RHHS01000056">
    <property type="protein sequence ID" value="RNB52653.1"/>
    <property type="molecule type" value="Genomic_DNA"/>
</dbReference>
<accession>A0A3M8ANK9</accession>
<dbReference type="OrthoDB" id="2472687at2"/>
<organism evidence="1 2">
    <name type="scientific">Brevibacillus gelatini</name>
    <dbReference type="NCBI Taxonomy" id="1655277"/>
    <lineage>
        <taxon>Bacteria</taxon>
        <taxon>Bacillati</taxon>
        <taxon>Bacillota</taxon>
        <taxon>Bacilli</taxon>
        <taxon>Bacillales</taxon>
        <taxon>Paenibacillaceae</taxon>
        <taxon>Brevibacillus</taxon>
    </lineage>
</organism>
<sequence>MSTTELMLRTSLEGRVKRTLQTYFRRPNDVLIKESLGANGLSPEQVEVTMELLTQGYTVAEIIEQLRDKGYFA</sequence>
<gene>
    <name evidence="1" type="ORF">EDM57_21395</name>
</gene>
<reference evidence="1 2" key="1">
    <citation type="submission" date="2018-10" db="EMBL/GenBank/DDBJ databases">
        <title>Phylogenomics of Brevibacillus.</title>
        <authorList>
            <person name="Dunlap C."/>
        </authorList>
    </citation>
    <scope>NUCLEOTIDE SEQUENCE [LARGE SCALE GENOMIC DNA]</scope>
    <source>
        <strain evidence="1 2">DSM 100115</strain>
    </source>
</reference>
<evidence type="ECO:0000313" key="1">
    <source>
        <dbReference type="EMBL" id="RNB52653.1"/>
    </source>
</evidence>
<comment type="caution">
    <text evidence="1">The sequence shown here is derived from an EMBL/GenBank/DDBJ whole genome shotgun (WGS) entry which is preliminary data.</text>
</comment>
<evidence type="ECO:0000313" key="2">
    <source>
        <dbReference type="Proteomes" id="UP000268829"/>
    </source>
</evidence>
<name>A0A3M8ANK9_9BACL</name>
<protein>
    <submittedName>
        <fullName evidence="1">Uncharacterized protein</fullName>
    </submittedName>
</protein>